<sequence>MSRPVMNEDDDEVDEKGLDGFRYENGELLRARDDDAMGGSELELTSRRLRGRRKCETNGNAKATKKKKKKKLKENVSESSHGLRQKSEKHRVFPLFFSLTI</sequence>
<accession>A0AA88B120</accession>
<evidence type="ECO:0000313" key="3">
    <source>
        <dbReference type="Proteomes" id="UP001187192"/>
    </source>
</evidence>
<comment type="caution">
    <text evidence="2">The sequence shown here is derived from an EMBL/GenBank/DDBJ whole genome shotgun (WGS) entry which is preliminary data.</text>
</comment>
<proteinExistence type="predicted"/>
<gene>
    <name evidence="2" type="ORF">TIFTF001_024987</name>
</gene>
<dbReference type="Gramene" id="FCD_00017142-RA">
    <property type="protein sequence ID" value="FCD_00017142-RA:cds"/>
    <property type="gene ID" value="FCD_00017142"/>
</dbReference>
<dbReference type="EMBL" id="BTGU01000060">
    <property type="protein sequence ID" value="GMN55866.1"/>
    <property type="molecule type" value="Genomic_DNA"/>
</dbReference>
<evidence type="ECO:0000256" key="1">
    <source>
        <dbReference type="SAM" id="MobiDB-lite"/>
    </source>
</evidence>
<dbReference type="Proteomes" id="UP001187192">
    <property type="component" value="Unassembled WGS sequence"/>
</dbReference>
<feature type="compositionally biased region" description="Basic residues" evidence="1">
    <location>
        <begin position="63"/>
        <end position="72"/>
    </location>
</feature>
<keyword evidence="3" id="KW-1185">Reference proteome</keyword>
<protein>
    <submittedName>
        <fullName evidence="2">Uncharacterized protein</fullName>
    </submittedName>
</protein>
<organism evidence="2 3">
    <name type="scientific">Ficus carica</name>
    <name type="common">Common fig</name>
    <dbReference type="NCBI Taxonomy" id="3494"/>
    <lineage>
        <taxon>Eukaryota</taxon>
        <taxon>Viridiplantae</taxon>
        <taxon>Streptophyta</taxon>
        <taxon>Embryophyta</taxon>
        <taxon>Tracheophyta</taxon>
        <taxon>Spermatophyta</taxon>
        <taxon>Magnoliopsida</taxon>
        <taxon>eudicotyledons</taxon>
        <taxon>Gunneridae</taxon>
        <taxon>Pentapetalae</taxon>
        <taxon>rosids</taxon>
        <taxon>fabids</taxon>
        <taxon>Rosales</taxon>
        <taxon>Moraceae</taxon>
        <taxon>Ficeae</taxon>
        <taxon>Ficus</taxon>
    </lineage>
</organism>
<name>A0AA88B120_FICCA</name>
<reference evidence="2" key="1">
    <citation type="submission" date="2023-07" db="EMBL/GenBank/DDBJ databases">
        <title>draft genome sequence of fig (Ficus carica).</title>
        <authorList>
            <person name="Takahashi T."/>
            <person name="Nishimura K."/>
        </authorList>
    </citation>
    <scope>NUCLEOTIDE SEQUENCE</scope>
</reference>
<dbReference type="AlphaFoldDB" id="A0AA88B120"/>
<evidence type="ECO:0000313" key="2">
    <source>
        <dbReference type="EMBL" id="GMN55866.1"/>
    </source>
</evidence>
<feature type="region of interest" description="Disordered" evidence="1">
    <location>
        <begin position="54"/>
        <end position="88"/>
    </location>
</feature>